<dbReference type="Gene3D" id="3.40.50.300">
    <property type="entry name" value="P-loop containing nucleotide triphosphate hydrolases"/>
    <property type="match status" value="1"/>
</dbReference>
<evidence type="ECO:0000313" key="4">
    <source>
        <dbReference type="Proteomes" id="UP000030661"/>
    </source>
</evidence>
<dbReference type="Proteomes" id="UP000030661">
    <property type="component" value="Unassembled WGS sequence"/>
</dbReference>
<keyword evidence="2" id="KW-0812">Transmembrane</keyword>
<evidence type="ECO:0000256" key="1">
    <source>
        <dbReference type="SAM" id="MobiDB-lite"/>
    </source>
</evidence>
<accession>A0A081C4F7</accession>
<dbReference type="AlphaFoldDB" id="A0A081C4F7"/>
<reference evidence="3" key="1">
    <citation type="journal article" date="2015" name="PeerJ">
        <title>First genomic representation of candidate bacterial phylum KSB3 points to enhanced environmental sensing as a trigger of wastewater bulking.</title>
        <authorList>
            <person name="Sekiguchi Y."/>
            <person name="Ohashi A."/>
            <person name="Parks D.H."/>
            <person name="Yamauchi T."/>
            <person name="Tyson G.W."/>
            <person name="Hugenholtz P."/>
        </authorList>
    </citation>
    <scope>NUCLEOTIDE SEQUENCE [LARGE SCALE GENOMIC DNA]</scope>
</reference>
<dbReference type="HOGENOM" id="CLU_478722_0_0_0"/>
<feature type="region of interest" description="Disordered" evidence="1">
    <location>
        <begin position="448"/>
        <end position="475"/>
    </location>
</feature>
<dbReference type="InterPro" id="IPR027417">
    <property type="entry name" value="P-loop_NTPase"/>
</dbReference>
<name>A0A081C4F7_VECG1</name>
<sequence>MRASMTIILLGVVVLAAVILIGLMYQTWIAGPADDRITEAKVETQVKNIYWYSTAYKAAFIAVLGVLVISVLMISYSIAKSRLKKASVHTYKIGKYNEVVVHEKDLSIAAPIAMGLMNAEQLKQMNGGVERAFDLYTKMAEVQTKQIQSLVGRRGLAQITSASEMTPPFQSPTDSAIPHVKDIPTFQELLASGDIAHGKSMILGFENGVPRRGSFLDIYSAAVAGESGSGKTATLLFLIGSGLVAEKIRFIGIDPHYPHPKSLGYKTRPIWEAGLMRMATFKDDMIAVLNQLEGIIDRRLRQIDTDTTPVVLVIDELAFLAKTSIGSAVAHTMERISTEGRKCAVYMLASSQTWLVARTGDSSVVRDTLTSAFVHRIKPKQANLLLQDKEEAEKVKKYIKQAGDVLLCPVNDESVVCKMPFTTEADMHTVVNLLKSEAIDISEYQLQEGQPSSLPTSPDLRQLAESSESSFSQQLRNPRTFDAELLTAQILREQMEASPLGSEEWLKQLSSNSGVSETLVQRIMEGKKKLSIRTAKKLVPYLFSDQS</sequence>
<feature type="transmembrane region" description="Helical" evidence="2">
    <location>
        <begin position="49"/>
        <end position="76"/>
    </location>
</feature>
<dbReference type="STRING" id="1499967.U27_06447"/>
<gene>
    <name evidence="3" type="ORF">U27_06447</name>
</gene>
<feature type="transmembrane region" description="Helical" evidence="2">
    <location>
        <begin position="7"/>
        <end position="29"/>
    </location>
</feature>
<evidence type="ECO:0000256" key="2">
    <source>
        <dbReference type="SAM" id="Phobius"/>
    </source>
</evidence>
<proteinExistence type="predicted"/>
<protein>
    <submittedName>
        <fullName evidence="3">DNA segregation ATPase FtsK/SpoIIIE and related protein</fullName>
    </submittedName>
</protein>
<keyword evidence="4" id="KW-1185">Reference proteome</keyword>
<feature type="compositionally biased region" description="Polar residues" evidence="1">
    <location>
        <begin position="464"/>
        <end position="475"/>
    </location>
</feature>
<organism evidence="3">
    <name type="scientific">Vecturithrix granuli</name>
    <dbReference type="NCBI Taxonomy" id="1499967"/>
    <lineage>
        <taxon>Bacteria</taxon>
        <taxon>Candidatus Moduliflexota</taxon>
        <taxon>Candidatus Vecturitrichia</taxon>
        <taxon>Candidatus Vecturitrichales</taxon>
        <taxon>Candidatus Vecturitrichaceae</taxon>
        <taxon>Candidatus Vecturithrix</taxon>
    </lineage>
</organism>
<dbReference type="EMBL" id="DF820470">
    <property type="protein sequence ID" value="GAK59462.1"/>
    <property type="molecule type" value="Genomic_DNA"/>
</dbReference>
<keyword evidence="2" id="KW-1133">Transmembrane helix</keyword>
<dbReference type="SUPFAM" id="SSF52540">
    <property type="entry name" value="P-loop containing nucleoside triphosphate hydrolases"/>
    <property type="match status" value="1"/>
</dbReference>
<keyword evidence="2" id="KW-0472">Membrane</keyword>
<evidence type="ECO:0000313" key="3">
    <source>
        <dbReference type="EMBL" id="GAK59462.1"/>
    </source>
</evidence>